<organism evidence="3 4">
    <name type="scientific">Microctonus aethiopoides</name>
    <dbReference type="NCBI Taxonomy" id="144406"/>
    <lineage>
        <taxon>Eukaryota</taxon>
        <taxon>Metazoa</taxon>
        <taxon>Ecdysozoa</taxon>
        <taxon>Arthropoda</taxon>
        <taxon>Hexapoda</taxon>
        <taxon>Insecta</taxon>
        <taxon>Pterygota</taxon>
        <taxon>Neoptera</taxon>
        <taxon>Endopterygota</taxon>
        <taxon>Hymenoptera</taxon>
        <taxon>Apocrita</taxon>
        <taxon>Ichneumonoidea</taxon>
        <taxon>Braconidae</taxon>
        <taxon>Euphorinae</taxon>
        <taxon>Microctonus</taxon>
    </lineage>
</organism>
<dbReference type="PANTHER" id="PTHR34825:SF1">
    <property type="entry name" value="AAA-ATPASE-LIKE DOMAIN-CONTAINING PROTEIN"/>
    <property type="match status" value="1"/>
</dbReference>
<accession>A0AA39FUS2</accession>
<protein>
    <recommendedName>
        <fullName evidence="2">AAA-ATPase-like domain-containing protein</fullName>
    </recommendedName>
</protein>
<proteinExistence type="predicted"/>
<comment type="caution">
    <text evidence="3">The sequence shown here is derived from an EMBL/GenBank/DDBJ whole genome shotgun (WGS) entry which is preliminary data.</text>
</comment>
<dbReference type="AlphaFoldDB" id="A0AA39FUS2"/>
<evidence type="ECO:0000313" key="3">
    <source>
        <dbReference type="EMBL" id="KAK0176038.1"/>
    </source>
</evidence>
<feature type="compositionally biased region" description="Basic residues" evidence="1">
    <location>
        <begin position="1"/>
        <end position="11"/>
    </location>
</feature>
<feature type="region of interest" description="Disordered" evidence="1">
    <location>
        <begin position="1"/>
        <end position="31"/>
    </location>
</feature>
<dbReference type="PANTHER" id="PTHR34825">
    <property type="entry name" value="CONSERVED PROTEIN, WITH A WEAK D-GALACTARATE DEHYDRATASE/ALTRONATE HYDROLASE DOMAIN"/>
    <property type="match status" value="1"/>
</dbReference>
<feature type="domain" description="AAA-ATPase-like" evidence="2">
    <location>
        <begin position="115"/>
        <end position="282"/>
    </location>
</feature>
<reference evidence="3" key="2">
    <citation type="submission" date="2023-03" db="EMBL/GenBank/DDBJ databases">
        <authorList>
            <person name="Inwood S.N."/>
            <person name="Skelly J.G."/>
            <person name="Guhlin J."/>
            <person name="Harrop T.W.R."/>
            <person name="Goldson S.G."/>
            <person name="Dearden P.K."/>
        </authorList>
    </citation>
    <scope>NUCLEOTIDE SEQUENCE</scope>
    <source>
        <strain evidence="3">Irish</strain>
        <tissue evidence="3">Whole body</tissue>
    </source>
</reference>
<reference evidence="3" key="1">
    <citation type="journal article" date="2023" name="bioRxiv">
        <title>Scaffold-level genome assemblies of two parasitoid biocontrol wasps reveal the parthenogenesis mechanism and an associated novel virus.</title>
        <authorList>
            <person name="Inwood S."/>
            <person name="Skelly J."/>
            <person name="Guhlin J."/>
            <person name="Harrop T."/>
            <person name="Goldson S."/>
            <person name="Dearden P."/>
        </authorList>
    </citation>
    <scope>NUCLEOTIDE SEQUENCE</scope>
    <source>
        <strain evidence="3">Irish</strain>
        <tissue evidence="3">Whole body</tissue>
    </source>
</reference>
<sequence length="661" mass="77390">MESRSAKRRRIRGPETNEPTQSSSNTKEFKLPDGADSFYERYYNQPYYIDKTLLIKELFKKTHVLITTPSRFSKTLNMDMVKSFVEIELDKDGKPIVLDVGEDKHCLKEVQPRSKNFKLFQGKNIFKDKEFVFQYFGKYPTIYVNFSGVNGFDFENVLASLRTYIHNAFKKHAYLEDSSLWNRPGYNKKTFMKYLDYQKSESLSKKELQSSLQILSKFLHGYYGKPVYVFIDELDKPLTSMIYESRMTLKDKEKTIALLQMVFKKLLKENECVERSLFNGCHQLGGLLLQSASNVEHYAFMQGHIFSEFYALKEDEVMNLIKKAGKFEKFNEIKEMYNGYKTTLKDGRLIQIYSPWVILQCLRDAVDSYKYIYCQIDDGLGHLKIKPKIAQLKSGEYVTIKYVKNYGVKDIEILYKLSHTSDSDSDSESENESEINDNNVDLFIQFLYEDGFLYPTELGDDYLTLAIPNKAVHRLIDDMLYFVKLTQRHYDPRPLSIKNFNESLEDVARLCEEDGVRALADSIEVFFRKQKRPRNEAELRSFLFMQMSQKFGLSTIGWFTLIGTRCDALTVIKYLNVAFIFDYKIIKKKSNYAHRQIFDERYYTLLETASLEEIFSEDSMYLSIKNRIYLGIHMNKDCKVSITYSLNDMDPNVVVSRGASK</sequence>
<dbReference type="Proteomes" id="UP001168990">
    <property type="component" value="Unassembled WGS sequence"/>
</dbReference>
<name>A0AA39FUS2_9HYME</name>
<evidence type="ECO:0000259" key="2">
    <source>
        <dbReference type="Pfam" id="PF09820"/>
    </source>
</evidence>
<dbReference type="Pfam" id="PF09820">
    <property type="entry name" value="AAA-ATPase_like"/>
    <property type="match status" value="2"/>
</dbReference>
<keyword evidence="4" id="KW-1185">Reference proteome</keyword>
<feature type="domain" description="AAA-ATPase-like" evidence="2">
    <location>
        <begin position="34"/>
        <end position="91"/>
    </location>
</feature>
<gene>
    <name evidence="3" type="ORF">PV328_000216</name>
</gene>
<feature type="compositionally biased region" description="Polar residues" evidence="1">
    <location>
        <begin position="17"/>
        <end position="26"/>
    </location>
</feature>
<dbReference type="EMBL" id="JAQQBS010000001">
    <property type="protein sequence ID" value="KAK0176038.1"/>
    <property type="molecule type" value="Genomic_DNA"/>
</dbReference>
<evidence type="ECO:0000313" key="4">
    <source>
        <dbReference type="Proteomes" id="UP001168990"/>
    </source>
</evidence>
<evidence type="ECO:0000256" key="1">
    <source>
        <dbReference type="SAM" id="MobiDB-lite"/>
    </source>
</evidence>
<dbReference type="InterPro" id="IPR018631">
    <property type="entry name" value="AAA-ATPase-like_dom"/>
</dbReference>